<proteinExistence type="predicted"/>
<evidence type="ECO:0000313" key="2">
    <source>
        <dbReference type="Proteomes" id="UP000186110"/>
    </source>
</evidence>
<dbReference type="STRING" id="1484693.RS694_14495"/>
<accession>A0A1P8KC85</accession>
<dbReference type="KEGG" id="rsb:RS694_14495"/>
<sequence>MKKTFPLAVEGKNTDRLLDATKHEIRKYLKRERSRALPEGVDFWDFDCRFGTTADNAVVAHVAELIGLIDGAAKDGSPQFYIEILAKHGIRKPRDPADKPTLKNFLDEDEE</sequence>
<evidence type="ECO:0000313" key="1">
    <source>
        <dbReference type="EMBL" id="APW43622.1"/>
    </source>
</evidence>
<dbReference type="EMBL" id="CP019239">
    <property type="protein sequence ID" value="APW43622.1"/>
    <property type="molecule type" value="Genomic_DNA"/>
</dbReference>
<gene>
    <name evidence="1" type="ORF">RS694_14495</name>
</gene>
<dbReference type="RefSeq" id="WP_037248064.1">
    <property type="nucleotide sequence ID" value="NZ_CP019239.1"/>
</dbReference>
<dbReference type="Proteomes" id="UP000186110">
    <property type="component" value="Chromosome"/>
</dbReference>
<dbReference type="Pfam" id="PF19669">
    <property type="entry name" value="DUF6172"/>
    <property type="match status" value="1"/>
</dbReference>
<dbReference type="eggNOG" id="ENOG5032RT7">
    <property type="taxonomic scope" value="Bacteria"/>
</dbReference>
<dbReference type="InterPro" id="IPR046170">
    <property type="entry name" value="DUF6172"/>
</dbReference>
<name>A0A1P8KC85_9BURK</name>
<organism evidence="1 2">
    <name type="scientific">Rhodoferax saidenbachensis</name>
    <dbReference type="NCBI Taxonomy" id="1484693"/>
    <lineage>
        <taxon>Bacteria</taxon>
        <taxon>Pseudomonadati</taxon>
        <taxon>Pseudomonadota</taxon>
        <taxon>Betaproteobacteria</taxon>
        <taxon>Burkholderiales</taxon>
        <taxon>Comamonadaceae</taxon>
        <taxon>Rhodoferax</taxon>
    </lineage>
</organism>
<keyword evidence="2" id="KW-1185">Reference proteome</keyword>
<dbReference type="AlphaFoldDB" id="A0A1P8KC85"/>
<reference evidence="1 2" key="1">
    <citation type="submission" date="2017-01" db="EMBL/GenBank/DDBJ databases">
        <authorList>
            <person name="Mah S.A."/>
            <person name="Swanson W.J."/>
            <person name="Moy G.W."/>
            <person name="Vacquier V.D."/>
        </authorList>
    </citation>
    <scope>NUCLEOTIDE SEQUENCE [LARGE SCALE GENOMIC DNA]</scope>
    <source>
        <strain evidence="1 2">DSM 22694</strain>
    </source>
</reference>
<protein>
    <submittedName>
        <fullName evidence="1">Uncharacterized protein</fullName>
    </submittedName>
</protein>